<reference evidence="1" key="1">
    <citation type="journal article" date="2015" name="Nature">
        <title>Complex archaea that bridge the gap between prokaryotes and eukaryotes.</title>
        <authorList>
            <person name="Spang A."/>
            <person name="Saw J.H."/>
            <person name="Jorgensen S.L."/>
            <person name="Zaremba-Niedzwiedzka K."/>
            <person name="Martijn J."/>
            <person name="Lind A.E."/>
            <person name="van Eijk R."/>
            <person name="Schleper C."/>
            <person name="Guy L."/>
            <person name="Ettema T.J."/>
        </authorList>
    </citation>
    <scope>NUCLEOTIDE SEQUENCE</scope>
</reference>
<protein>
    <submittedName>
        <fullName evidence="1">Uncharacterized protein</fullName>
    </submittedName>
</protein>
<evidence type="ECO:0000313" key="1">
    <source>
        <dbReference type="EMBL" id="KKK77545.1"/>
    </source>
</evidence>
<sequence>MADNSASILRASHILEHFGRGETLDVLKD</sequence>
<gene>
    <name evidence="1" type="ORF">LCGC14_2852490</name>
</gene>
<dbReference type="AlphaFoldDB" id="A0A0F8YUU4"/>
<dbReference type="EMBL" id="LAZR01054905">
    <property type="protein sequence ID" value="KKK77545.1"/>
    <property type="molecule type" value="Genomic_DNA"/>
</dbReference>
<proteinExistence type="predicted"/>
<organism evidence="1">
    <name type="scientific">marine sediment metagenome</name>
    <dbReference type="NCBI Taxonomy" id="412755"/>
    <lineage>
        <taxon>unclassified sequences</taxon>
        <taxon>metagenomes</taxon>
        <taxon>ecological metagenomes</taxon>
    </lineage>
</organism>
<feature type="non-terminal residue" evidence="1">
    <location>
        <position position="29"/>
    </location>
</feature>
<comment type="caution">
    <text evidence="1">The sequence shown here is derived from an EMBL/GenBank/DDBJ whole genome shotgun (WGS) entry which is preliminary data.</text>
</comment>
<name>A0A0F8YUU4_9ZZZZ</name>
<accession>A0A0F8YUU4</accession>